<sequence>MNFNEGRLSQLISSAGHVVDISHDTVYRIAAVALRDPVSGEAGRVLARYRYSDSNPLLTDA</sequence>
<dbReference type="EMBL" id="WLYX01000001">
    <property type="protein sequence ID" value="MTD33752.1"/>
    <property type="molecule type" value="Genomic_DNA"/>
</dbReference>
<dbReference type="Proteomes" id="UP000446658">
    <property type="component" value="Unassembled WGS sequence"/>
</dbReference>
<evidence type="ECO:0000313" key="1">
    <source>
        <dbReference type="EMBL" id="MTD33752.1"/>
    </source>
</evidence>
<dbReference type="RefSeq" id="WP_230370839.1">
    <property type="nucleotide sequence ID" value="NZ_WLYX01000001.1"/>
</dbReference>
<evidence type="ECO:0000313" key="2">
    <source>
        <dbReference type="Proteomes" id="UP000446658"/>
    </source>
</evidence>
<dbReference type="AlphaFoldDB" id="A0A844GDA7"/>
<keyword evidence="2" id="KW-1185">Reference proteome</keyword>
<proteinExistence type="predicted"/>
<name>A0A844GDA7_9NEIS</name>
<reference evidence="1 2" key="1">
    <citation type="submission" date="2019-11" db="EMBL/GenBank/DDBJ databases">
        <title>Draft genome sequence of Paludibacterium sp. dN18-1.</title>
        <authorList>
            <person name="Im W.-T."/>
        </authorList>
    </citation>
    <scope>NUCLEOTIDE SEQUENCE [LARGE SCALE GENOMIC DNA]</scope>
    <source>
        <strain evidence="2">dN 18-1</strain>
    </source>
</reference>
<comment type="caution">
    <text evidence="1">The sequence shown here is derived from an EMBL/GenBank/DDBJ whole genome shotgun (WGS) entry which is preliminary data.</text>
</comment>
<organism evidence="1 2">
    <name type="scientific">Paludibacterium denitrificans</name>
    <dbReference type="NCBI Taxonomy" id="2675226"/>
    <lineage>
        <taxon>Bacteria</taxon>
        <taxon>Pseudomonadati</taxon>
        <taxon>Pseudomonadota</taxon>
        <taxon>Betaproteobacteria</taxon>
        <taxon>Neisseriales</taxon>
        <taxon>Chromobacteriaceae</taxon>
        <taxon>Paludibacterium</taxon>
    </lineage>
</organism>
<protein>
    <submittedName>
        <fullName evidence="1">Uncharacterized protein</fullName>
    </submittedName>
</protein>
<accession>A0A844GDA7</accession>
<gene>
    <name evidence="1" type="ORF">GKE73_13985</name>
</gene>